<dbReference type="PROSITE" id="PS51186">
    <property type="entry name" value="GNAT"/>
    <property type="match status" value="1"/>
</dbReference>
<keyword evidence="1" id="KW-0808">Transferase</keyword>
<dbReference type="Pfam" id="PF00583">
    <property type="entry name" value="Acetyltransf_1"/>
    <property type="match status" value="2"/>
</dbReference>
<gene>
    <name evidence="4" type="ORF">QYB95_14730</name>
</gene>
<dbReference type="CDD" id="cd04301">
    <property type="entry name" value="NAT_SF"/>
    <property type="match status" value="1"/>
</dbReference>
<keyword evidence="5" id="KW-1185">Reference proteome</keyword>
<dbReference type="Proteomes" id="UP001172743">
    <property type="component" value="Unassembled WGS sequence"/>
</dbReference>
<dbReference type="SUPFAM" id="SSF55729">
    <property type="entry name" value="Acyl-CoA N-acyltransferases (Nat)"/>
    <property type="match status" value="1"/>
</dbReference>
<dbReference type="EMBL" id="JAUHTQ010000012">
    <property type="protein sequence ID" value="MDN4494807.1"/>
    <property type="molecule type" value="Genomic_DNA"/>
</dbReference>
<proteinExistence type="predicted"/>
<evidence type="ECO:0000256" key="2">
    <source>
        <dbReference type="ARBA" id="ARBA00023315"/>
    </source>
</evidence>
<dbReference type="InterPro" id="IPR000182">
    <property type="entry name" value="GNAT_dom"/>
</dbReference>
<dbReference type="PANTHER" id="PTHR43072:SF23">
    <property type="entry name" value="UPF0039 PROTEIN C11D3.02C"/>
    <property type="match status" value="1"/>
</dbReference>
<dbReference type="PANTHER" id="PTHR43072">
    <property type="entry name" value="N-ACETYLTRANSFERASE"/>
    <property type="match status" value="1"/>
</dbReference>
<organism evidence="4 5">
    <name type="scientific">Ureibacillus aquaedulcis</name>
    <dbReference type="NCBI Taxonomy" id="3058421"/>
    <lineage>
        <taxon>Bacteria</taxon>
        <taxon>Bacillati</taxon>
        <taxon>Bacillota</taxon>
        <taxon>Bacilli</taxon>
        <taxon>Bacillales</taxon>
        <taxon>Caryophanaceae</taxon>
        <taxon>Ureibacillus</taxon>
    </lineage>
</organism>
<feature type="domain" description="N-acetyltransferase" evidence="3">
    <location>
        <begin position="156"/>
        <end position="292"/>
    </location>
</feature>
<protein>
    <submittedName>
        <fullName evidence="4">GNAT family N-acetyltransferase</fullName>
    </submittedName>
</protein>
<name>A0ABT8GTQ7_9BACL</name>
<dbReference type="InterPro" id="IPR016181">
    <property type="entry name" value="Acyl_CoA_acyltransferase"/>
</dbReference>
<sequence length="292" mass="32566">MNLSIITQSFPIDSESYSEIKALCESALLVDNYNYSSVLSLQESSRFDVKGFYVLAYDDETDELVGVASAVDQMGLNTYEWAILVSPMYRDIGLDEAILKVIGDGLHQRGAEGELALVIENDTSRRQFVEKYGYSYSFSEATLEAAPQAIESVEEIHIRPYLEATDQEALIEIFSNAFGDIREESLELIHYNTRSEGRILWVAELLGEIVGTVTTSEEGNAQMISALAVHPDKQGLGIGTALLKWVKDFAKRNGSTNVMLDVEVENERALTVYEKAGFKKSMQVDYFVYTGE</sequence>
<accession>A0ABT8GTQ7</accession>
<dbReference type="RefSeq" id="WP_301139111.1">
    <property type="nucleotide sequence ID" value="NZ_JAUHTQ010000012.1"/>
</dbReference>
<reference evidence="4" key="1">
    <citation type="submission" date="2023-07" db="EMBL/GenBank/DDBJ databases">
        <title>Ureibacillus sp. isolated from freshwater well.</title>
        <authorList>
            <person name="Kirdat K."/>
            <person name="Bhatt A."/>
            <person name="Teware R."/>
            <person name="Bhavsar Y."/>
            <person name="Yadav A."/>
        </authorList>
    </citation>
    <scope>NUCLEOTIDE SEQUENCE</scope>
    <source>
        <strain evidence="4">BA0131</strain>
    </source>
</reference>
<keyword evidence="2" id="KW-0012">Acyltransferase</keyword>
<evidence type="ECO:0000259" key="3">
    <source>
        <dbReference type="PROSITE" id="PS51186"/>
    </source>
</evidence>
<dbReference type="Gene3D" id="3.40.630.30">
    <property type="match status" value="2"/>
</dbReference>
<evidence type="ECO:0000313" key="5">
    <source>
        <dbReference type="Proteomes" id="UP001172743"/>
    </source>
</evidence>
<comment type="caution">
    <text evidence="4">The sequence shown here is derived from an EMBL/GenBank/DDBJ whole genome shotgun (WGS) entry which is preliminary data.</text>
</comment>
<evidence type="ECO:0000256" key="1">
    <source>
        <dbReference type="ARBA" id="ARBA00022679"/>
    </source>
</evidence>
<evidence type="ECO:0000313" key="4">
    <source>
        <dbReference type="EMBL" id="MDN4494807.1"/>
    </source>
</evidence>